<protein>
    <submittedName>
        <fullName evidence="2">SCHIP-1 domain-containing protein</fullName>
    </submittedName>
</protein>
<reference evidence="2" key="1">
    <citation type="submission" date="2016-11" db="UniProtKB">
        <authorList>
            <consortium name="WormBaseParasite"/>
        </authorList>
    </citation>
    <scope>IDENTIFICATION</scope>
    <source>
        <strain evidence="2">KR3021</strain>
    </source>
</reference>
<sequence>MKDPECCIDSGNDSESGSKSQTRTTLCTPDSETETMSSECFPLDTGSYNTAVNKITLNSDATQRDQEIKDKIIQDLYELESMVDRVVHPQDVSNRINAQLEEVPNWTDDVSPPNAIFLINTFLVSEIKKTSESREKKSQSM</sequence>
<name>A0AC35UC84_9BILA</name>
<evidence type="ECO:0000313" key="1">
    <source>
        <dbReference type="Proteomes" id="UP000095286"/>
    </source>
</evidence>
<organism evidence="1 2">
    <name type="scientific">Rhabditophanes sp. KR3021</name>
    <dbReference type="NCBI Taxonomy" id="114890"/>
    <lineage>
        <taxon>Eukaryota</taxon>
        <taxon>Metazoa</taxon>
        <taxon>Ecdysozoa</taxon>
        <taxon>Nematoda</taxon>
        <taxon>Chromadorea</taxon>
        <taxon>Rhabditida</taxon>
        <taxon>Tylenchina</taxon>
        <taxon>Panagrolaimomorpha</taxon>
        <taxon>Strongyloidoidea</taxon>
        <taxon>Alloionematidae</taxon>
        <taxon>Rhabditophanes</taxon>
    </lineage>
</organism>
<accession>A0AC35UC84</accession>
<dbReference type="WBParaSite" id="RSKR_0000990500.1">
    <property type="protein sequence ID" value="RSKR_0000990500.1"/>
    <property type="gene ID" value="RSKR_0000990500"/>
</dbReference>
<dbReference type="Proteomes" id="UP000095286">
    <property type="component" value="Unplaced"/>
</dbReference>
<evidence type="ECO:0000313" key="2">
    <source>
        <dbReference type="WBParaSite" id="RSKR_0000990500.1"/>
    </source>
</evidence>
<proteinExistence type="predicted"/>